<organism evidence="1">
    <name type="scientific">marine sediment metagenome</name>
    <dbReference type="NCBI Taxonomy" id="412755"/>
    <lineage>
        <taxon>unclassified sequences</taxon>
        <taxon>metagenomes</taxon>
        <taxon>ecological metagenomes</taxon>
    </lineage>
</organism>
<dbReference type="PANTHER" id="PTHR43075">
    <property type="entry name" value="FORMATE LYASE ACTIVATING ENZYME, PUTATIVE (AFU_ORTHOLOGUE AFUA_2G15630)-RELATED"/>
    <property type="match status" value="1"/>
</dbReference>
<name>X0XBN0_9ZZZZ</name>
<gene>
    <name evidence="1" type="ORF">S01H1_47548</name>
</gene>
<proteinExistence type="predicted"/>
<dbReference type="InterPro" id="IPR013785">
    <property type="entry name" value="Aldolase_TIM"/>
</dbReference>
<feature type="non-terminal residue" evidence="1">
    <location>
        <position position="1"/>
    </location>
</feature>
<comment type="caution">
    <text evidence="1">The sequence shown here is derived from an EMBL/GenBank/DDBJ whole genome shotgun (WGS) entry which is preliminary data.</text>
</comment>
<dbReference type="PANTHER" id="PTHR43075:SF1">
    <property type="entry name" value="FORMATE LYASE ACTIVATING ENZYME, PUTATIVE (AFU_ORTHOLOGUE AFUA_2G15630)-RELATED"/>
    <property type="match status" value="1"/>
</dbReference>
<protein>
    <recommendedName>
        <fullName evidence="2">Radical SAM core domain-containing protein</fullName>
    </recommendedName>
</protein>
<evidence type="ECO:0008006" key="2">
    <source>
        <dbReference type="Google" id="ProtNLM"/>
    </source>
</evidence>
<evidence type="ECO:0000313" key="1">
    <source>
        <dbReference type="EMBL" id="GAG22366.1"/>
    </source>
</evidence>
<reference evidence="1" key="1">
    <citation type="journal article" date="2014" name="Front. Microbiol.">
        <title>High frequency of phylogenetically diverse reductive dehalogenase-homologous genes in deep subseafloor sedimentary metagenomes.</title>
        <authorList>
            <person name="Kawai M."/>
            <person name="Futagami T."/>
            <person name="Toyoda A."/>
            <person name="Takaki Y."/>
            <person name="Nishi S."/>
            <person name="Hori S."/>
            <person name="Arai W."/>
            <person name="Tsubouchi T."/>
            <person name="Morono Y."/>
            <person name="Uchiyama I."/>
            <person name="Ito T."/>
            <person name="Fujiyama A."/>
            <person name="Inagaki F."/>
            <person name="Takami H."/>
        </authorList>
    </citation>
    <scope>NUCLEOTIDE SEQUENCE</scope>
    <source>
        <strain evidence="1">Expedition CK06-06</strain>
    </source>
</reference>
<dbReference type="Gene3D" id="3.20.20.70">
    <property type="entry name" value="Aldolase class I"/>
    <property type="match status" value="1"/>
</dbReference>
<accession>X0XBN0</accession>
<dbReference type="InterPro" id="IPR040085">
    <property type="entry name" value="MJ0674-like"/>
</dbReference>
<dbReference type="AlphaFoldDB" id="X0XBN0"/>
<dbReference type="EMBL" id="BARS01030485">
    <property type="protein sequence ID" value="GAG22366.1"/>
    <property type="molecule type" value="Genomic_DNA"/>
</dbReference>
<sequence length="217" mass="24734">YDISHLGHGKKRSKTEVADFMIKLQNVNGCHNINFVTPTHFAPQLIKATEFAIKKGLRIPIVWNCGGYENVEVIKLLKGIVDIYMPDIKYGINESSEKYSKVPAPEYFERCKESIKEMHHQVGDLKINDKGIAQKGLLIRHLVMPGNIAGSKEVLDFIAKEISKDSFVNIMSQYRPSGKVHKYPELNLYPSQNEFRRVVKLAEDLDLTRGLQSKHII</sequence>